<dbReference type="PANTHER" id="PTHR11695:SF294">
    <property type="entry name" value="RETICULON-4-INTERACTING PROTEIN 1, MITOCHONDRIAL"/>
    <property type="match status" value="1"/>
</dbReference>
<proteinExistence type="inferred from homology"/>
<dbReference type="InterPro" id="IPR020843">
    <property type="entry name" value="ER"/>
</dbReference>
<protein>
    <submittedName>
        <fullName evidence="5">Unnamed protein product</fullName>
    </submittedName>
</protein>
<dbReference type="SUPFAM" id="SSF51735">
    <property type="entry name" value="NAD(P)-binding Rossmann-fold domains"/>
    <property type="match status" value="1"/>
</dbReference>
<dbReference type="Pfam" id="PF08240">
    <property type="entry name" value="ADH_N"/>
    <property type="match status" value="1"/>
</dbReference>
<dbReference type="Pfam" id="PF00107">
    <property type="entry name" value="ADH_zinc_N"/>
    <property type="match status" value="1"/>
</dbReference>
<name>A0A9W6YWG5_AMBMO</name>
<dbReference type="InterPro" id="IPR050700">
    <property type="entry name" value="YIM1/Zinc_Alcohol_DH_Fams"/>
</dbReference>
<sequence length="379" mass="41071">MASTIPLPKIENGNFTTRAVTYKNNKTPWNLISLELPAATADSIVKPDEILIKTSAVAINPVDVAVREFVPSWPVVGSSLKVAGLDFSGVVIQVGEKFHNGADVPLKVGDKVFGGTSNPMSVYNSFSEYIVGTGDSFTVLEKVPKTLTMQQAAGVNVVTNTAYQCYLNMQGKLKGGNVLILGAGSSVGYMAIQWAKLFGAKNIVVTVSPRSSQPALKAGATSWIDYTKGEANEVKEAKEFVKASGKFDIIVDAVRDLTLHSYLDEILKTKEEGGKLSIVAGSFSRSHTPHYTDMLPSLRFVRTYGRFLAGFSHFNVDLITAGYNKTFGADFQKLVNSGIFNLKVDSVLDFYTQYQEAYDKIYSDKNVGKVILSLEGAAK</sequence>
<keyword evidence="6" id="KW-1185">Reference proteome</keyword>
<feature type="domain" description="Enoyl reductase (ER)" evidence="4">
    <location>
        <begin position="29"/>
        <end position="372"/>
    </location>
</feature>
<dbReference type="InterPro" id="IPR036291">
    <property type="entry name" value="NAD(P)-bd_dom_sf"/>
</dbReference>
<dbReference type="PANTHER" id="PTHR11695">
    <property type="entry name" value="ALCOHOL DEHYDROGENASE RELATED"/>
    <property type="match status" value="1"/>
</dbReference>
<dbReference type="EMBL" id="BSXU01003186">
    <property type="protein sequence ID" value="GMG39766.1"/>
    <property type="molecule type" value="Genomic_DNA"/>
</dbReference>
<reference evidence="5" key="1">
    <citation type="submission" date="2023-04" db="EMBL/GenBank/DDBJ databases">
        <title>Ambrosiozyma monospora NBRC 1965.</title>
        <authorList>
            <person name="Ichikawa N."/>
            <person name="Sato H."/>
            <person name="Tonouchi N."/>
        </authorList>
    </citation>
    <scope>NUCLEOTIDE SEQUENCE</scope>
    <source>
        <strain evidence="5">NBRC 1965</strain>
    </source>
</reference>
<dbReference type="Gene3D" id="3.40.50.720">
    <property type="entry name" value="NAD(P)-binding Rossmann-like Domain"/>
    <property type="match status" value="1"/>
</dbReference>
<evidence type="ECO:0000313" key="5">
    <source>
        <dbReference type="EMBL" id="GMG39766.1"/>
    </source>
</evidence>
<evidence type="ECO:0000256" key="1">
    <source>
        <dbReference type="ARBA" id="ARBA00004502"/>
    </source>
</evidence>
<dbReference type="SMART" id="SM00829">
    <property type="entry name" value="PKS_ER"/>
    <property type="match status" value="1"/>
</dbReference>
<dbReference type="Gene3D" id="3.90.180.10">
    <property type="entry name" value="Medium-chain alcohol dehydrogenases, catalytic domain"/>
    <property type="match status" value="1"/>
</dbReference>
<dbReference type="SUPFAM" id="SSF50129">
    <property type="entry name" value="GroES-like"/>
    <property type="match status" value="1"/>
</dbReference>
<dbReference type="InterPro" id="IPR013154">
    <property type="entry name" value="ADH-like_N"/>
</dbReference>
<gene>
    <name evidence="5" type="ORF">Amon01_000560000</name>
</gene>
<dbReference type="InterPro" id="IPR011032">
    <property type="entry name" value="GroES-like_sf"/>
</dbReference>
<dbReference type="GO" id="GO:0005811">
    <property type="term" value="C:lipid droplet"/>
    <property type="evidence" value="ECO:0007669"/>
    <property type="project" value="UniProtKB-SubCell"/>
</dbReference>
<comment type="caution">
    <text evidence="5">The sequence shown here is derived from an EMBL/GenBank/DDBJ whole genome shotgun (WGS) entry which is preliminary data.</text>
</comment>
<evidence type="ECO:0000259" key="4">
    <source>
        <dbReference type="SMART" id="SM00829"/>
    </source>
</evidence>
<dbReference type="GO" id="GO:0016491">
    <property type="term" value="F:oxidoreductase activity"/>
    <property type="evidence" value="ECO:0007669"/>
    <property type="project" value="InterPro"/>
</dbReference>
<keyword evidence="2" id="KW-0551">Lipid droplet</keyword>
<dbReference type="Proteomes" id="UP001165063">
    <property type="component" value="Unassembled WGS sequence"/>
</dbReference>
<dbReference type="InterPro" id="IPR013149">
    <property type="entry name" value="ADH-like_C"/>
</dbReference>
<dbReference type="AlphaFoldDB" id="A0A9W6YWG5"/>
<evidence type="ECO:0000256" key="2">
    <source>
        <dbReference type="ARBA" id="ARBA00022677"/>
    </source>
</evidence>
<comment type="similarity">
    <text evidence="3">Belongs to the YIM1 family.</text>
</comment>
<dbReference type="OrthoDB" id="3509362at2759"/>
<accession>A0A9W6YWG5</accession>
<evidence type="ECO:0000313" key="6">
    <source>
        <dbReference type="Proteomes" id="UP001165063"/>
    </source>
</evidence>
<organism evidence="5 6">
    <name type="scientific">Ambrosiozyma monospora</name>
    <name type="common">Yeast</name>
    <name type="synonym">Endomycopsis monosporus</name>
    <dbReference type="NCBI Taxonomy" id="43982"/>
    <lineage>
        <taxon>Eukaryota</taxon>
        <taxon>Fungi</taxon>
        <taxon>Dikarya</taxon>
        <taxon>Ascomycota</taxon>
        <taxon>Saccharomycotina</taxon>
        <taxon>Pichiomycetes</taxon>
        <taxon>Pichiales</taxon>
        <taxon>Pichiaceae</taxon>
        <taxon>Ambrosiozyma</taxon>
    </lineage>
</organism>
<evidence type="ECO:0000256" key="3">
    <source>
        <dbReference type="ARBA" id="ARBA00038249"/>
    </source>
</evidence>
<comment type="subcellular location">
    <subcellularLocation>
        <location evidence="1">Lipid droplet</location>
    </subcellularLocation>
</comment>